<proteinExistence type="predicted"/>
<protein>
    <submittedName>
        <fullName evidence="2">Uncharacterized protein</fullName>
    </submittedName>
</protein>
<dbReference type="EMBL" id="JAEPRD010000076">
    <property type="protein sequence ID" value="KAG2201038.1"/>
    <property type="molecule type" value="Genomic_DNA"/>
</dbReference>
<comment type="caution">
    <text evidence="2">The sequence shown here is derived from an EMBL/GenBank/DDBJ whole genome shotgun (WGS) entry which is preliminary data.</text>
</comment>
<dbReference type="Proteomes" id="UP000603453">
    <property type="component" value="Unassembled WGS sequence"/>
</dbReference>
<gene>
    <name evidence="2" type="ORF">INT47_006582</name>
</gene>
<name>A0A8H7V2K5_9FUNG</name>
<reference evidence="2" key="1">
    <citation type="submission" date="2020-12" db="EMBL/GenBank/DDBJ databases">
        <title>Metabolic potential, ecology and presence of endohyphal bacteria is reflected in genomic diversity of Mucoromycotina.</title>
        <authorList>
            <person name="Muszewska A."/>
            <person name="Okrasinska A."/>
            <person name="Steczkiewicz K."/>
            <person name="Drgas O."/>
            <person name="Orlowska M."/>
            <person name="Perlinska-Lenart U."/>
            <person name="Aleksandrzak-Piekarczyk T."/>
            <person name="Szatraj K."/>
            <person name="Zielenkiewicz U."/>
            <person name="Pilsyk S."/>
            <person name="Malc E."/>
            <person name="Mieczkowski P."/>
            <person name="Kruszewska J.S."/>
            <person name="Biernat P."/>
            <person name="Pawlowska J."/>
        </authorList>
    </citation>
    <scope>NUCLEOTIDE SEQUENCE</scope>
    <source>
        <strain evidence="2">WA0000017839</strain>
    </source>
</reference>
<evidence type="ECO:0000313" key="2">
    <source>
        <dbReference type="EMBL" id="KAG2201038.1"/>
    </source>
</evidence>
<evidence type="ECO:0000256" key="1">
    <source>
        <dbReference type="SAM" id="Phobius"/>
    </source>
</evidence>
<evidence type="ECO:0000313" key="3">
    <source>
        <dbReference type="Proteomes" id="UP000603453"/>
    </source>
</evidence>
<keyword evidence="1" id="KW-0812">Transmembrane</keyword>
<keyword evidence="1" id="KW-0472">Membrane</keyword>
<accession>A0A8H7V2K5</accession>
<organism evidence="2 3">
    <name type="scientific">Mucor saturninus</name>
    <dbReference type="NCBI Taxonomy" id="64648"/>
    <lineage>
        <taxon>Eukaryota</taxon>
        <taxon>Fungi</taxon>
        <taxon>Fungi incertae sedis</taxon>
        <taxon>Mucoromycota</taxon>
        <taxon>Mucoromycotina</taxon>
        <taxon>Mucoromycetes</taxon>
        <taxon>Mucorales</taxon>
        <taxon>Mucorineae</taxon>
        <taxon>Mucoraceae</taxon>
        <taxon>Mucor</taxon>
    </lineage>
</organism>
<keyword evidence="3" id="KW-1185">Reference proteome</keyword>
<dbReference type="AlphaFoldDB" id="A0A8H7V2K5"/>
<feature type="transmembrane region" description="Helical" evidence="1">
    <location>
        <begin position="44"/>
        <end position="62"/>
    </location>
</feature>
<keyword evidence="1" id="KW-1133">Transmembrane helix</keyword>
<sequence>MASTLVSTLASTPAFAPAFALDFALTSVLVWALAFALGRTPASALLQLMLLLSGALAEAAVMDKRSIMLQPSTMN</sequence>